<accession>A0A9N9AIY8</accession>
<proteinExistence type="predicted"/>
<dbReference type="EMBL" id="CAJVPQ010001086">
    <property type="protein sequence ID" value="CAG8531259.1"/>
    <property type="molecule type" value="Genomic_DNA"/>
</dbReference>
<comment type="caution">
    <text evidence="1">The sequence shown here is derived from an EMBL/GenBank/DDBJ whole genome shotgun (WGS) entry which is preliminary data.</text>
</comment>
<protein>
    <submittedName>
        <fullName evidence="1">14890_t:CDS:1</fullName>
    </submittedName>
</protein>
<dbReference type="Proteomes" id="UP000789570">
    <property type="component" value="Unassembled WGS sequence"/>
</dbReference>
<dbReference type="AlphaFoldDB" id="A0A9N9AIY8"/>
<keyword evidence="2" id="KW-1185">Reference proteome</keyword>
<name>A0A9N9AIY8_9GLOM</name>
<organism evidence="1 2">
    <name type="scientific">Funneliformis caledonium</name>
    <dbReference type="NCBI Taxonomy" id="1117310"/>
    <lineage>
        <taxon>Eukaryota</taxon>
        <taxon>Fungi</taxon>
        <taxon>Fungi incertae sedis</taxon>
        <taxon>Mucoromycota</taxon>
        <taxon>Glomeromycotina</taxon>
        <taxon>Glomeromycetes</taxon>
        <taxon>Glomerales</taxon>
        <taxon>Glomeraceae</taxon>
        <taxon>Funneliformis</taxon>
    </lineage>
</organism>
<reference evidence="1" key="1">
    <citation type="submission" date="2021-06" db="EMBL/GenBank/DDBJ databases">
        <authorList>
            <person name="Kallberg Y."/>
            <person name="Tangrot J."/>
            <person name="Rosling A."/>
        </authorList>
    </citation>
    <scope>NUCLEOTIDE SEQUENCE</scope>
    <source>
        <strain evidence="1">UK204</strain>
    </source>
</reference>
<evidence type="ECO:0000313" key="2">
    <source>
        <dbReference type="Proteomes" id="UP000789570"/>
    </source>
</evidence>
<dbReference type="OrthoDB" id="31616at2759"/>
<gene>
    <name evidence="1" type="ORF">FCALED_LOCUS5186</name>
</gene>
<sequence>MGEEIPPSIIDQNVTTKTNHYLTKFVENLSNRVNSSINSFQFINTLQQLAHAYELPSFVLTDDDLFAPSTQKFLGDYSLDEIHLYLDKYGIKKELAKRGYKDIIINLDTSDYFVHQLCVTDKSLYTNSLINGRFLINLFVRKKDFILSDFKTYQILRRIETFHNEKFKDKQIQKIKYIDGFGASEVYKFMENHLNDRYLLSLIEWICMQDPRGEFSKDKPQFPGQNYPGLRFGRKAGKMLISLAVHKGWDGLSNVPEHFHNAYVYHMQHYTFLNPAFQAYFDCLCDSLADDLRIHGLSAVSWAFCNGHVRNRDDEIEILYNIFYKRGYQVSIDWENAKEIWRYSLNHEFNEVAKHFGEDKAEDILHNEMIPSM</sequence>
<evidence type="ECO:0000313" key="1">
    <source>
        <dbReference type="EMBL" id="CAG8531259.1"/>
    </source>
</evidence>